<dbReference type="InterPro" id="IPR003961">
    <property type="entry name" value="FN3_dom"/>
</dbReference>
<evidence type="ECO:0000256" key="4">
    <source>
        <dbReference type="ARBA" id="ARBA00023319"/>
    </source>
</evidence>
<dbReference type="Pfam" id="PF07679">
    <property type="entry name" value="I-set"/>
    <property type="match status" value="1"/>
</dbReference>
<dbReference type="PROSITE" id="PS50835">
    <property type="entry name" value="IG_LIKE"/>
    <property type="match status" value="1"/>
</dbReference>
<evidence type="ECO:0000259" key="6">
    <source>
        <dbReference type="PROSITE" id="PS50853"/>
    </source>
</evidence>
<dbReference type="CDD" id="cd00063">
    <property type="entry name" value="FN3"/>
    <property type="match status" value="1"/>
</dbReference>
<dbReference type="GO" id="GO:0008046">
    <property type="term" value="F:axon guidance receptor activity"/>
    <property type="evidence" value="ECO:0007669"/>
    <property type="project" value="TreeGrafter"/>
</dbReference>
<feature type="domain" description="Ig-like" evidence="5">
    <location>
        <begin position="115"/>
        <end position="204"/>
    </location>
</feature>
<sequence length="248" mass="28414">WIEFREAGESAWKKCNKERSKDRQFTMGGLMEATEYEFRIFAENETGLSRPRRTPMGIKTKLSDEQEDEGLYTCRAINEAGEIETSGKLRLQAALKSERKYQVVSQTPFSLDHAPRVTVRMRSHRIPIGQDTKFTLNIQAKPEAEIKWFHNGTEISESSEKYIFINMSGVLSITILDCQEEDSGTYRCVCSNSKGEASDYATLDVSGGGYTTFSSRRRDEEAPRAYVPEVTRIDHYHTTHFKAAWQLR</sequence>
<dbReference type="InterPro" id="IPR003598">
    <property type="entry name" value="Ig_sub2"/>
</dbReference>
<dbReference type="SUPFAM" id="SSF48726">
    <property type="entry name" value="Immunoglobulin"/>
    <property type="match status" value="2"/>
</dbReference>
<reference evidence="7" key="3">
    <citation type="submission" date="2025-09" db="UniProtKB">
        <authorList>
            <consortium name="Ensembl"/>
        </authorList>
    </citation>
    <scope>IDENTIFICATION</scope>
</reference>
<dbReference type="SMART" id="SM00409">
    <property type="entry name" value="IG"/>
    <property type="match status" value="1"/>
</dbReference>
<dbReference type="GO" id="GO:0050808">
    <property type="term" value="P:synapse organization"/>
    <property type="evidence" value="ECO:0007669"/>
    <property type="project" value="TreeGrafter"/>
</dbReference>
<dbReference type="PANTHER" id="PTHR45080:SF8">
    <property type="entry name" value="IG-LIKE DOMAIN-CONTAINING PROTEIN"/>
    <property type="match status" value="1"/>
</dbReference>
<keyword evidence="2" id="KW-0677">Repeat</keyword>
<evidence type="ECO:0000256" key="3">
    <source>
        <dbReference type="ARBA" id="ARBA00023157"/>
    </source>
</evidence>
<accession>A0A4W6E214</accession>
<dbReference type="InterPro" id="IPR050958">
    <property type="entry name" value="Cell_Adh-Cytoskel_Orgn"/>
</dbReference>
<dbReference type="GeneTree" id="ENSGT01110000267173"/>
<evidence type="ECO:0008006" key="9">
    <source>
        <dbReference type="Google" id="ProtNLM"/>
    </source>
</evidence>
<dbReference type="InterPro" id="IPR007110">
    <property type="entry name" value="Ig-like_dom"/>
</dbReference>
<proteinExistence type="predicted"/>
<dbReference type="InterPro" id="IPR036179">
    <property type="entry name" value="Ig-like_dom_sf"/>
</dbReference>
<dbReference type="SUPFAM" id="SSF49265">
    <property type="entry name" value="Fibronectin type III"/>
    <property type="match status" value="1"/>
</dbReference>
<keyword evidence="1" id="KW-0732">Signal</keyword>
<dbReference type="PANTHER" id="PTHR45080">
    <property type="entry name" value="CONTACTIN 5"/>
    <property type="match status" value="1"/>
</dbReference>
<evidence type="ECO:0000259" key="5">
    <source>
        <dbReference type="PROSITE" id="PS50835"/>
    </source>
</evidence>
<evidence type="ECO:0000313" key="8">
    <source>
        <dbReference type="Proteomes" id="UP000314980"/>
    </source>
</evidence>
<dbReference type="GO" id="GO:0005886">
    <property type="term" value="C:plasma membrane"/>
    <property type="evidence" value="ECO:0007669"/>
    <property type="project" value="TreeGrafter"/>
</dbReference>
<dbReference type="InterPro" id="IPR013098">
    <property type="entry name" value="Ig_I-set"/>
</dbReference>
<dbReference type="GO" id="GO:0030424">
    <property type="term" value="C:axon"/>
    <property type="evidence" value="ECO:0007669"/>
    <property type="project" value="TreeGrafter"/>
</dbReference>
<dbReference type="InterPro" id="IPR036116">
    <property type="entry name" value="FN3_sf"/>
</dbReference>
<evidence type="ECO:0000256" key="2">
    <source>
        <dbReference type="ARBA" id="ARBA00022737"/>
    </source>
</evidence>
<dbReference type="GO" id="GO:0043025">
    <property type="term" value="C:neuronal cell body"/>
    <property type="evidence" value="ECO:0007669"/>
    <property type="project" value="TreeGrafter"/>
</dbReference>
<reference evidence="8" key="1">
    <citation type="submission" date="2015-09" db="EMBL/GenBank/DDBJ databases">
        <authorList>
            <person name="Sai Rama Sridatta P."/>
        </authorList>
    </citation>
    <scope>NUCLEOTIDE SEQUENCE [LARGE SCALE GENOMIC DNA]</scope>
</reference>
<keyword evidence="4" id="KW-0393">Immunoglobulin domain</keyword>
<dbReference type="Gene3D" id="2.60.40.10">
    <property type="entry name" value="Immunoglobulins"/>
    <property type="match status" value="2"/>
</dbReference>
<dbReference type="PROSITE" id="PS50853">
    <property type="entry name" value="FN3"/>
    <property type="match status" value="1"/>
</dbReference>
<reference evidence="7" key="2">
    <citation type="submission" date="2025-08" db="UniProtKB">
        <authorList>
            <consortium name="Ensembl"/>
        </authorList>
    </citation>
    <scope>IDENTIFICATION</scope>
</reference>
<keyword evidence="3" id="KW-1015">Disulfide bond</keyword>
<dbReference type="Ensembl" id="ENSLCAT00010032788.1">
    <property type="protein sequence ID" value="ENSLCAP00010032062.1"/>
    <property type="gene ID" value="ENSLCAG00010015061.1"/>
</dbReference>
<organism evidence="7 8">
    <name type="scientific">Lates calcarifer</name>
    <name type="common">Barramundi</name>
    <name type="synonym">Holocentrus calcarifer</name>
    <dbReference type="NCBI Taxonomy" id="8187"/>
    <lineage>
        <taxon>Eukaryota</taxon>
        <taxon>Metazoa</taxon>
        <taxon>Chordata</taxon>
        <taxon>Craniata</taxon>
        <taxon>Vertebrata</taxon>
        <taxon>Euteleostomi</taxon>
        <taxon>Actinopterygii</taxon>
        <taxon>Neopterygii</taxon>
        <taxon>Teleostei</taxon>
        <taxon>Neoteleostei</taxon>
        <taxon>Acanthomorphata</taxon>
        <taxon>Carangaria</taxon>
        <taxon>Carangaria incertae sedis</taxon>
        <taxon>Centropomidae</taxon>
        <taxon>Lates</taxon>
    </lineage>
</organism>
<dbReference type="FunFam" id="2.60.40.10:FF:000672">
    <property type="entry name" value="Titin a"/>
    <property type="match status" value="1"/>
</dbReference>
<feature type="domain" description="Fibronectin type-III" evidence="6">
    <location>
        <begin position="1"/>
        <end position="63"/>
    </location>
</feature>
<protein>
    <recommendedName>
        <fullName evidence="9">Ig-like domain-containing protein</fullName>
    </recommendedName>
</protein>
<dbReference type="SMART" id="SM00408">
    <property type="entry name" value="IGc2"/>
    <property type="match status" value="1"/>
</dbReference>
<name>A0A4W6E214_LATCA</name>
<dbReference type="STRING" id="8187.ENSLCAP00010032062"/>
<keyword evidence="8" id="KW-1185">Reference proteome</keyword>
<dbReference type="Proteomes" id="UP000314980">
    <property type="component" value="Unassembled WGS sequence"/>
</dbReference>
<dbReference type="InParanoid" id="A0A4W6E214"/>
<dbReference type="InterPro" id="IPR013783">
    <property type="entry name" value="Ig-like_fold"/>
</dbReference>
<dbReference type="GO" id="GO:0007156">
    <property type="term" value="P:homophilic cell adhesion via plasma membrane adhesion molecules"/>
    <property type="evidence" value="ECO:0007669"/>
    <property type="project" value="TreeGrafter"/>
</dbReference>
<dbReference type="InterPro" id="IPR003599">
    <property type="entry name" value="Ig_sub"/>
</dbReference>
<evidence type="ECO:0000313" key="7">
    <source>
        <dbReference type="Ensembl" id="ENSLCAP00010032062.1"/>
    </source>
</evidence>
<evidence type="ECO:0000256" key="1">
    <source>
        <dbReference type="ARBA" id="ARBA00022729"/>
    </source>
</evidence>
<dbReference type="AlphaFoldDB" id="A0A4W6E214"/>